<dbReference type="AlphaFoldDB" id="A0A5E4CSN3"/>
<feature type="compositionally biased region" description="Polar residues" evidence="1">
    <location>
        <begin position="1"/>
        <end position="16"/>
    </location>
</feature>
<keyword evidence="3" id="KW-1185">Reference proteome</keyword>
<dbReference type="Proteomes" id="UP000335636">
    <property type="component" value="Unassembled WGS sequence"/>
</dbReference>
<feature type="non-terminal residue" evidence="2">
    <location>
        <position position="1"/>
    </location>
</feature>
<protein>
    <submittedName>
        <fullName evidence="2">Uncharacterized protein</fullName>
    </submittedName>
</protein>
<proteinExistence type="predicted"/>
<dbReference type="EMBL" id="CABDUW010001961">
    <property type="protein sequence ID" value="VTJ84817.1"/>
    <property type="molecule type" value="Genomic_DNA"/>
</dbReference>
<comment type="caution">
    <text evidence="2">The sequence shown here is derived from an EMBL/GenBank/DDBJ whole genome shotgun (WGS) entry which is preliminary data.</text>
</comment>
<feature type="region of interest" description="Disordered" evidence="1">
    <location>
        <begin position="52"/>
        <end position="77"/>
    </location>
</feature>
<gene>
    <name evidence="2" type="ORF">MONAX_5E008452</name>
</gene>
<reference evidence="2" key="1">
    <citation type="submission" date="2019-04" db="EMBL/GenBank/DDBJ databases">
        <authorList>
            <person name="Alioto T."/>
            <person name="Alioto T."/>
        </authorList>
    </citation>
    <scope>NUCLEOTIDE SEQUENCE [LARGE SCALE GENOMIC DNA]</scope>
</reference>
<evidence type="ECO:0000256" key="1">
    <source>
        <dbReference type="SAM" id="MobiDB-lite"/>
    </source>
</evidence>
<evidence type="ECO:0000313" key="2">
    <source>
        <dbReference type="EMBL" id="VTJ84817.1"/>
    </source>
</evidence>
<evidence type="ECO:0000313" key="3">
    <source>
        <dbReference type="Proteomes" id="UP000335636"/>
    </source>
</evidence>
<feature type="region of interest" description="Disordered" evidence="1">
    <location>
        <begin position="1"/>
        <end position="31"/>
    </location>
</feature>
<organism evidence="2 3">
    <name type="scientific">Marmota monax</name>
    <name type="common">Woodchuck</name>
    <dbReference type="NCBI Taxonomy" id="9995"/>
    <lineage>
        <taxon>Eukaryota</taxon>
        <taxon>Metazoa</taxon>
        <taxon>Chordata</taxon>
        <taxon>Craniata</taxon>
        <taxon>Vertebrata</taxon>
        <taxon>Euteleostomi</taxon>
        <taxon>Mammalia</taxon>
        <taxon>Eutheria</taxon>
        <taxon>Euarchontoglires</taxon>
        <taxon>Glires</taxon>
        <taxon>Rodentia</taxon>
        <taxon>Sciuromorpha</taxon>
        <taxon>Sciuridae</taxon>
        <taxon>Xerinae</taxon>
        <taxon>Marmotini</taxon>
        <taxon>Marmota</taxon>
    </lineage>
</organism>
<accession>A0A5E4CSN3</accession>
<sequence>VSSPSLNPNEKPSNAAHQIPDTDMWNEDNMHHSPSFILQTFTPKLQVCESEPRELKKEAMDNNDPNNYKFWRKSQKN</sequence>
<name>A0A5E4CSN3_MARMO</name>